<protein>
    <submittedName>
        <fullName evidence="1">Uncharacterized protein</fullName>
    </submittedName>
</protein>
<dbReference type="Proteomes" id="UP000192247">
    <property type="component" value="Unassembled WGS sequence"/>
</dbReference>
<dbReference type="AlphaFoldDB" id="A0A1V9Y3Z7"/>
<organism evidence="1 2">
    <name type="scientific">Tropilaelaps mercedesae</name>
    <dbReference type="NCBI Taxonomy" id="418985"/>
    <lineage>
        <taxon>Eukaryota</taxon>
        <taxon>Metazoa</taxon>
        <taxon>Ecdysozoa</taxon>
        <taxon>Arthropoda</taxon>
        <taxon>Chelicerata</taxon>
        <taxon>Arachnida</taxon>
        <taxon>Acari</taxon>
        <taxon>Parasitiformes</taxon>
        <taxon>Mesostigmata</taxon>
        <taxon>Gamasina</taxon>
        <taxon>Dermanyssoidea</taxon>
        <taxon>Laelapidae</taxon>
        <taxon>Tropilaelaps</taxon>
    </lineage>
</organism>
<sequence length="59" mass="6721">MKKGANKKLDKQLKAWVYLLTANELNSWVTFSSKSVLLSNATAMLNAFYGLDYLTDYLQ</sequence>
<evidence type="ECO:0000313" key="1">
    <source>
        <dbReference type="EMBL" id="OQR80368.1"/>
    </source>
</evidence>
<evidence type="ECO:0000313" key="2">
    <source>
        <dbReference type="Proteomes" id="UP000192247"/>
    </source>
</evidence>
<gene>
    <name evidence="1" type="ORF">BIW11_05104</name>
</gene>
<dbReference type="EMBL" id="MNPL01000069">
    <property type="protein sequence ID" value="OQR80368.1"/>
    <property type="molecule type" value="Genomic_DNA"/>
</dbReference>
<comment type="caution">
    <text evidence="1">The sequence shown here is derived from an EMBL/GenBank/DDBJ whole genome shotgun (WGS) entry which is preliminary data.</text>
</comment>
<reference evidence="1 2" key="1">
    <citation type="journal article" date="2017" name="Gigascience">
        <title>Draft genome of the honey bee ectoparasitic mite, Tropilaelaps mercedesae, is shaped by the parasitic life history.</title>
        <authorList>
            <person name="Dong X."/>
            <person name="Armstrong S.D."/>
            <person name="Xia D."/>
            <person name="Makepeace B.L."/>
            <person name="Darby A.C."/>
            <person name="Kadowaki T."/>
        </authorList>
    </citation>
    <scope>NUCLEOTIDE SEQUENCE [LARGE SCALE GENOMIC DNA]</scope>
    <source>
        <strain evidence="1">Wuxi-XJTLU</strain>
    </source>
</reference>
<dbReference type="InParanoid" id="A0A1V9Y3Z7"/>
<accession>A0A1V9Y3Z7</accession>
<proteinExistence type="predicted"/>
<name>A0A1V9Y3Z7_9ACAR</name>
<keyword evidence="2" id="KW-1185">Reference proteome</keyword>